<gene>
    <name evidence="2" type="ORF">EV210_10785</name>
</gene>
<dbReference type="Proteomes" id="UP000295063">
    <property type="component" value="Unassembled WGS sequence"/>
</dbReference>
<comment type="caution">
    <text evidence="2">The sequence shown here is derived from an EMBL/GenBank/DDBJ whole genome shotgun (WGS) entry which is preliminary data.</text>
</comment>
<evidence type="ECO:0000313" key="2">
    <source>
        <dbReference type="EMBL" id="TCL36823.1"/>
    </source>
</evidence>
<dbReference type="PANTHER" id="PTHR42827">
    <property type="entry name" value="IRON-SULFUR CLUSTER-BINDING PROTEIN-RELATED"/>
    <property type="match status" value="1"/>
</dbReference>
<name>A0A4R1Q0I1_9FIRM</name>
<evidence type="ECO:0000313" key="3">
    <source>
        <dbReference type="Proteomes" id="UP000295063"/>
    </source>
</evidence>
<protein>
    <submittedName>
        <fullName evidence="2">Epoxyqueuosine reductase QueG</fullName>
    </submittedName>
</protein>
<dbReference type="Gene3D" id="3.30.70.20">
    <property type="match status" value="1"/>
</dbReference>
<dbReference type="AlphaFoldDB" id="A0A4R1Q0I1"/>
<dbReference type="PROSITE" id="PS51379">
    <property type="entry name" value="4FE4S_FER_2"/>
    <property type="match status" value="1"/>
</dbReference>
<organism evidence="2 3">
    <name type="scientific">Anaerospora hongkongensis</name>
    <dbReference type="NCBI Taxonomy" id="244830"/>
    <lineage>
        <taxon>Bacteria</taxon>
        <taxon>Bacillati</taxon>
        <taxon>Bacillota</taxon>
        <taxon>Negativicutes</taxon>
        <taxon>Selenomonadales</taxon>
        <taxon>Sporomusaceae</taxon>
        <taxon>Anaerospora</taxon>
    </lineage>
</organism>
<reference evidence="2 3" key="1">
    <citation type="submission" date="2019-03" db="EMBL/GenBank/DDBJ databases">
        <title>Genomic Encyclopedia of Type Strains, Phase IV (KMG-IV): sequencing the most valuable type-strain genomes for metagenomic binning, comparative biology and taxonomic classification.</title>
        <authorList>
            <person name="Goeker M."/>
        </authorList>
    </citation>
    <scope>NUCLEOTIDE SEQUENCE [LARGE SCALE GENOMIC DNA]</scope>
    <source>
        <strain evidence="2 3">DSM 15969</strain>
    </source>
</reference>
<dbReference type="PANTHER" id="PTHR42827:SF1">
    <property type="entry name" value="IRON-SULFUR CLUSTER-BINDING PROTEIN"/>
    <property type="match status" value="1"/>
</dbReference>
<sequence length="228" mass="24221">MNRIDAAEVKLRATELGMDLCGIAPVGRFADAPQGFHPTDVNKTCKSVIVLAARFPVSSLASPSAAAYTFVRNKVMDKVDAAACQLAAELEMLGGNAVPIPSSDPYEYWDEERRHGQGILSLKHAAVRAGLGQMGKNTLLINDRLGNMLWLGAVLVDQELAADEPVGYQACISGCRICLKACPAQALDGTTIVQKQCRAVSYKQTGGGGGVYACNLCRKLCPSHNGIQ</sequence>
<dbReference type="SUPFAM" id="SSF46548">
    <property type="entry name" value="alpha-helical ferredoxin"/>
    <property type="match status" value="1"/>
</dbReference>
<accession>A0A4R1Q0I1</accession>
<dbReference type="OrthoDB" id="9784571at2"/>
<feature type="domain" description="4Fe-4S ferredoxin-type" evidence="1">
    <location>
        <begin position="162"/>
        <end position="192"/>
    </location>
</feature>
<proteinExistence type="predicted"/>
<dbReference type="RefSeq" id="WP_132080338.1">
    <property type="nucleotide sequence ID" value="NZ_SLUI01000007.1"/>
</dbReference>
<dbReference type="EMBL" id="SLUI01000007">
    <property type="protein sequence ID" value="TCL36823.1"/>
    <property type="molecule type" value="Genomic_DNA"/>
</dbReference>
<evidence type="ECO:0000259" key="1">
    <source>
        <dbReference type="PROSITE" id="PS51379"/>
    </source>
</evidence>
<keyword evidence="3" id="KW-1185">Reference proteome</keyword>
<dbReference type="InterPro" id="IPR017896">
    <property type="entry name" value="4Fe4S_Fe-S-bd"/>
</dbReference>